<evidence type="ECO:0000256" key="2">
    <source>
        <dbReference type="ARBA" id="ARBA00022448"/>
    </source>
</evidence>
<dbReference type="PANTHER" id="PTHR43776:SF7">
    <property type="entry name" value="D,D-DIPEPTIDE TRANSPORT ATP-BINDING PROTEIN DDPF-RELATED"/>
    <property type="match status" value="1"/>
</dbReference>
<dbReference type="SMART" id="SM00382">
    <property type="entry name" value="AAA"/>
    <property type="match status" value="1"/>
</dbReference>
<dbReference type="InterPro" id="IPR050319">
    <property type="entry name" value="ABC_transp_ATP-bind"/>
</dbReference>
<evidence type="ECO:0000313" key="7">
    <source>
        <dbReference type="Proteomes" id="UP000768567"/>
    </source>
</evidence>
<comment type="similarity">
    <text evidence="1">Belongs to the ABC transporter superfamily.</text>
</comment>
<keyword evidence="3" id="KW-0547">Nucleotide-binding</keyword>
<proteinExistence type="inferred from homology"/>
<name>A0ABR9R6B0_9FIRM</name>
<protein>
    <submittedName>
        <fullName evidence="6">ATP-binding cassette domain-containing protein</fullName>
    </submittedName>
</protein>
<keyword evidence="2" id="KW-0813">Transport</keyword>
<reference evidence="6 7" key="1">
    <citation type="submission" date="2020-10" db="EMBL/GenBank/DDBJ databases">
        <title>ChiBAC.</title>
        <authorList>
            <person name="Zenner C."/>
            <person name="Hitch T.C.A."/>
            <person name="Clavel T."/>
        </authorList>
    </citation>
    <scope>NUCLEOTIDE SEQUENCE [LARGE SCALE GENOMIC DNA]</scope>
    <source>
        <strain evidence="6 7">DSM 109015</strain>
    </source>
</reference>
<dbReference type="RefSeq" id="WP_193503015.1">
    <property type="nucleotide sequence ID" value="NZ_JADCKC010000003.1"/>
</dbReference>
<organism evidence="6 7">
    <name type="scientific">Gemmiger gallinarum</name>
    <dbReference type="NCBI Taxonomy" id="2779354"/>
    <lineage>
        <taxon>Bacteria</taxon>
        <taxon>Bacillati</taxon>
        <taxon>Bacillota</taxon>
        <taxon>Clostridia</taxon>
        <taxon>Eubacteriales</taxon>
        <taxon>Gemmiger</taxon>
    </lineage>
</organism>
<dbReference type="GO" id="GO:0005524">
    <property type="term" value="F:ATP binding"/>
    <property type="evidence" value="ECO:0007669"/>
    <property type="project" value="UniProtKB-KW"/>
</dbReference>
<dbReference type="InterPro" id="IPR027417">
    <property type="entry name" value="P-loop_NTPase"/>
</dbReference>
<dbReference type="Proteomes" id="UP000768567">
    <property type="component" value="Unassembled WGS sequence"/>
</dbReference>
<dbReference type="CDD" id="cd03257">
    <property type="entry name" value="ABC_NikE_OppD_transporters"/>
    <property type="match status" value="1"/>
</dbReference>
<dbReference type="Gene3D" id="3.40.50.300">
    <property type="entry name" value="P-loop containing nucleotide triphosphate hydrolases"/>
    <property type="match status" value="1"/>
</dbReference>
<gene>
    <name evidence="6" type="ORF">INF35_12350</name>
</gene>
<evidence type="ECO:0000256" key="3">
    <source>
        <dbReference type="ARBA" id="ARBA00022741"/>
    </source>
</evidence>
<keyword evidence="4 6" id="KW-0067">ATP-binding</keyword>
<dbReference type="Pfam" id="PF08352">
    <property type="entry name" value="oligo_HPY"/>
    <property type="match status" value="1"/>
</dbReference>
<dbReference type="Pfam" id="PF00005">
    <property type="entry name" value="ABC_tran"/>
    <property type="match status" value="1"/>
</dbReference>
<evidence type="ECO:0000256" key="4">
    <source>
        <dbReference type="ARBA" id="ARBA00022840"/>
    </source>
</evidence>
<dbReference type="PANTHER" id="PTHR43776">
    <property type="entry name" value="TRANSPORT ATP-BINDING PROTEIN"/>
    <property type="match status" value="1"/>
</dbReference>
<evidence type="ECO:0000256" key="1">
    <source>
        <dbReference type="ARBA" id="ARBA00005417"/>
    </source>
</evidence>
<accession>A0ABR9R6B0</accession>
<sequence length="340" mass="38299">MYKKGSNLDYTPVTYDPQYILMVNHLRKYFPIKGGLVSRTVGQVKAVDGVTFNLRRGSTMGLVGESGCGKSTTGRTILRLNGEKTGGQVLFNGQEIYDLDAKAMHALRPKMQIIFQDPFSSLSPRLPVGEIIGEAVREHKLVPKAEFNDYIDQIMDKCGLQPFHKDRYPHEFSGGQRQRICIARALALNPEFVVCDEPVSALDVSIQAQIINLLKDLQEQFNLTYLFISHDLSVVEHISDTVGVMYLGNLVEYGETEDIFRNPLHPYTKALFSAIPIPDPTVKRERIALEGTLPSPANPPKGCKFHTRCKYCTQRCKEEAPVQREIEPGHYVVCHLYDNK</sequence>
<dbReference type="EMBL" id="JADCKC010000003">
    <property type="protein sequence ID" value="MBE5038580.1"/>
    <property type="molecule type" value="Genomic_DNA"/>
</dbReference>
<dbReference type="InterPro" id="IPR017871">
    <property type="entry name" value="ABC_transporter-like_CS"/>
</dbReference>
<feature type="domain" description="ABC transporter" evidence="5">
    <location>
        <begin position="32"/>
        <end position="272"/>
    </location>
</feature>
<dbReference type="PROSITE" id="PS00211">
    <property type="entry name" value="ABC_TRANSPORTER_1"/>
    <property type="match status" value="1"/>
</dbReference>
<dbReference type="InterPro" id="IPR013563">
    <property type="entry name" value="Oligopep_ABC_C"/>
</dbReference>
<dbReference type="NCBIfam" id="TIGR01727">
    <property type="entry name" value="oligo_HPY"/>
    <property type="match status" value="1"/>
</dbReference>
<dbReference type="SUPFAM" id="SSF52540">
    <property type="entry name" value="P-loop containing nucleoside triphosphate hydrolases"/>
    <property type="match status" value="1"/>
</dbReference>
<dbReference type="InterPro" id="IPR003439">
    <property type="entry name" value="ABC_transporter-like_ATP-bd"/>
</dbReference>
<dbReference type="InterPro" id="IPR003593">
    <property type="entry name" value="AAA+_ATPase"/>
</dbReference>
<comment type="caution">
    <text evidence="6">The sequence shown here is derived from an EMBL/GenBank/DDBJ whole genome shotgun (WGS) entry which is preliminary data.</text>
</comment>
<dbReference type="PROSITE" id="PS50893">
    <property type="entry name" value="ABC_TRANSPORTER_2"/>
    <property type="match status" value="1"/>
</dbReference>
<evidence type="ECO:0000313" key="6">
    <source>
        <dbReference type="EMBL" id="MBE5038580.1"/>
    </source>
</evidence>
<evidence type="ECO:0000259" key="5">
    <source>
        <dbReference type="PROSITE" id="PS50893"/>
    </source>
</evidence>
<keyword evidence="7" id="KW-1185">Reference proteome</keyword>